<name>A0A7C8NJI0_ORBOL</name>
<evidence type="ECO:0000313" key="5">
    <source>
        <dbReference type="Proteomes" id="UP000475325"/>
    </source>
</evidence>
<keyword evidence="1" id="KW-0677">Repeat</keyword>
<dbReference type="PANTHER" id="PTHR24171:SF8">
    <property type="entry name" value="BRCA1-ASSOCIATED RING DOMAIN PROTEIN 1"/>
    <property type="match status" value="1"/>
</dbReference>
<dbReference type="PRINTS" id="PR01415">
    <property type="entry name" value="ANKYRIN"/>
</dbReference>
<feature type="repeat" description="ANK" evidence="3">
    <location>
        <begin position="285"/>
        <end position="317"/>
    </location>
</feature>
<keyword evidence="4" id="KW-0418">Kinase</keyword>
<proteinExistence type="predicted"/>
<dbReference type="EMBL" id="WIQW01000004">
    <property type="protein sequence ID" value="KAF3111339.1"/>
    <property type="molecule type" value="Genomic_DNA"/>
</dbReference>
<feature type="repeat" description="ANK" evidence="3">
    <location>
        <begin position="318"/>
        <end position="350"/>
    </location>
</feature>
<gene>
    <name evidence="4" type="primary">LRRK2</name>
    <name evidence="4" type="ORF">TWF102_007012</name>
</gene>
<dbReference type="PROSITE" id="PS50088">
    <property type="entry name" value="ANK_REPEAT"/>
    <property type="match status" value="4"/>
</dbReference>
<dbReference type="InterPro" id="IPR036770">
    <property type="entry name" value="Ankyrin_rpt-contain_sf"/>
</dbReference>
<dbReference type="SUPFAM" id="SSF48403">
    <property type="entry name" value="Ankyrin repeat"/>
    <property type="match status" value="1"/>
</dbReference>
<protein>
    <submittedName>
        <fullName evidence="4">Leucine-rich repeat serine/threonine-protein kinase 2</fullName>
    </submittedName>
</protein>
<feature type="repeat" description="ANK" evidence="3">
    <location>
        <begin position="195"/>
        <end position="227"/>
    </location>
</feature>
<keyword evidence="4" id="KW-0808">Transferase</keyword>
<dbReference type="Proteomes" id="UP000475325">
    <property type="component" value="Unassembled WGS sequence"/>
</dbReference>
<sequence>MSQSSNPTPSSAPPPEYEPRCHNDYTIGWICALSKELRAARVMGLVTVDEDTRIVRLIHYTAHEYLDRQEWTREAHTGLAEICISYLSIEMNKTDPFQAADPDSDEYTDGDLNMVPVLGFEVQKCPKRATSEIILAFLRRKDIMKIYSNDIWKFNAEYFQLRGAAGIHLVGNFALWEYINQLLAGGADIEAADSNNKTPLMMAAKNGHLIAVECLLHNGANPETRDKEIRQHYALLSWGPSWTLNRRSNGSGETPLIAAARKGFIKIVEILVRERADLDGKEYSLQWTAFSCAIVGGHAAVVEFLVSKGADLETKDKYGQTPLMLAAEWEREQIVDILLRRGADRDPTAKDSQSMGLPLYAAMGGHLELVERLLHQGVNVGTQDYLGLEPPRP</sequence>
<accession>A0A7C8NJI0</accession>
<dbReference type="Pfam" id="PF00023">
    <property type="entry name" value="Ank"/>
    <property type="match status" value="3"/>
</dbReference>
<dbReference type="SMART" id="SM00248">
    <property type="entry name" value="ANK"/>
    <property type="match status" value="5"/>
</dbReference>
<evidence type="ECO:0000256" key="1">
    <source>
        <dbReference type="ARBA" id="ARBA00022737"/>
    </source>
</evidence>
<dbReference type="PROSITE" id="PS50297">
    <property type="entry name" value="ANK_REP_REGION"/>
    <property type="match status" value="3"/>
</dbReference>
<dbReference type="PANTHER" id="PTHR24171">
    <property type="entry name" value="ANKYRIN REPEAT DOMAIN-CONTAINING PROTEIN 39-RELATED"/>
    <property type="match status" value="1"/>
</dbReference>
<dbReference type="GO" id="GO:0004842">
    <property type="term" value="F:ubiquitin-protein transferase activity"/>
    <property type="evidence" value="ECO:0007669"/>
    <property type="project" value="TreeGrafter"/>
</dbReference>
<dbReference type="Pfam" id="PF12796">
    <property type="entry name" value="Ank_2"/>
    <property type="match status" value="1"/>
</dbReference>
<dbReference type="InterPro" id="IPR002110">
    <property type="entry name" value="Ankyrin_rpt"/>
</dbReference>
<evidence type="ECO:0000313" key="4">
    <source>
        <dbReference type="EMBL" id="KAF3111339.1"/>
    </source>
</evidence>
<organism evidence="4 5">
    <name type="scientific">Orbilia oligospora</name>
    <name type="common">Nematode-trapping fungus</name>
    <name type="synonym">Arthrobotrys oligospora</name>
    <dbReference type="NCBI Taxonomy" id="2813651"/>
    <lineage>
        <taxon>Eukaryota</taxon>
        <taxon>Fungi</taxon>
        <taxon>Dikarya</taxon>
        <taxon>Ascomycota</taxon>
        <taxon>Pezizomycotina</taxon>
        <taxon>Orbiliomycetes</taxon>
        <taxon>Orbiliales</taxon>
        <taxon>Orbiliaceae</taxon>
        <taxon>Orbilia</taxon>
    </lineage>
</organism>
<evidence type="ECO:0000256" key="2">
    <source>
        <dbReference type="ARBA" id="ARBA00023043"/>
    </source>
</evidence>
<dbReference type="AlphaFoldDB" id="A0A7C8NJI0"/>
<reference evidence="4 5" key="1">
    <citation type="submission" date="2019-06" db="EMBL/GenBank/DDBJ databases">
        <authorList>
            <person name="Palmer J.M."/>
        </authorList>
    </citation>
    <scope>NUCLEOTIDE SEQUENCE [LARGE SCALE GENOMIC DNA]</scope>
    <source>
        <strain evidence="4 5">TWF102</strain>
    </source>
</reference>
<dbReference type="GO" id="GO:0085020">
    <property type="term" value="P:protein K6-linked ubiquitination"/>
    <property type="evidence" value="ECO:0007669"/>
    <property type="project" value="TreeGrafter"/>
</dbReference>
<comment type="caution">
    <text evidence="4">The sequence shown here is derived from an EMBL/GenBank/DDBJ whole genome shotgun (WGS) entry which is preliminary data.</text>
</comment>
<feature type="repeat" description="ANK" evidence="3">
    <location>
        <begin position="251"/>
        <end position="283"/>
    </location>
</feature>
<dbReference type="Gene3D" id="1.25.40.20">
    <property type="entry name" value="Ankyrin repeat-containing domain"/>
    <property type="match status" value="2"/>
</dbReference>
<evidence type="ECO:0000256" key="3">
    <source>
        <dbReference type="PROSITE-ProRule" id="PRU00023"/>
    </source>
</evidence>
<keyword evidence="2 3" id="KW-0040">ANK repeat</keyword>
<dbReference type="GO" id="GO:0016301">
    <property type="term" value="F:kinase activity"/>
    <property type="evidence" value="ECO:0007669"/>
    <property type="project" value="UniProtKB-KW"/>
</dbReference>